<dbReference type="EMBL" id="BK014834">
    <property type="protein sequence ID" value="DAD77833.1"/>
    <property type="molecule type" value="Genomic_DNA"/>
</dbReference>
<proteinExistence type="predicted"/>
<name>A0A8S5M678_9CAUD</name>
<evidence type="ECO:0000313" key="1">
    <source>
        <dbReference type="EMBL" id="DAD77833.1"/>
    </source>
</evidence>
<reference evidence="1" key="1">
    <citation type="journal article" date="2021" name="Proc. Natl. Acad. Sci. U.S.A.">
        <title>A Catalog of Tens of Thousands of Viruses from Human Metagenomes Reveals Hidden Associations with Chronic Diseases.</title>
        <authorList>
            <person name="Tisza M.J."/>
            <person name="Buck C.B."/>
        </authorList>
    </citation>
    <scope>NUCLEOTIDE SEQUENCE</scope>
    <source>
        <strain evidence="1">CtlRg1</strain>
    </source>
</reference>
<protein>
    <submittedName>
        <fullName evidence="1">Uncharacterized protein</fullName>
    </submittedName>
</protein>
<sequence length="151" mass="17628">MRRKYIDIERMCELYDKSLSDLADELFPDKRSRVLMLKKYVDDESRFTLKQLSIIAKFFGMTESELLDFDGTYKDQISWKGTSENGCLAFHFKNYKAVLNFDGVFLRIYKDNVIIHEEISMTTPALSIGAFTDFLTLKIQQHESISNCSHN</sequence>
<accession>A0A8S5M678</accession>
<organism evidence="1">
    <name type="scientific">Myoviridae sp. ctlRg1</name>
    <dbReference type="NCBI Taxonomy" id="2826692"/>
    <lineage>
        <taxon>Viruses</taxon>
        <taxon>Duplodnaviria</taxon>
        <taxon>Heunggongvirae</taxon>
        <taxon>Uroviricota</taxon>
        <taxon>Caudoviricetes</taxon>
    </lineage>
</organism>